<sequence length="201" mass="22198">MYEMWLKYKYIVLLGTVIIGISIYYYSNPNQEGLKDNVAAVAHEEIQEGFPSKQQEEENDAQKVFLVDVKGAVVKSGVYELRQGTRIKDAIAAAGGFADHADSNGVNLAATLQDEMVVYVPVIGEEQSTVQNGGETKDSKISINKATSEELQQIPGIGPTRAETIINYREENGPFKKIEDLLEISGIGEKTLEKMKDKIKL</sequence>
<feature type="transmembrane region" description="Helical" evidence="1">
    <location>
        <begin position="7"/>
        <end position="26"/>
    </location>
</feature>
<dbReference type="SUPFAM" id="SSF47781">
    <property type="entry name" value="RuvA domain 2-like"/>
    <property type="match status" value="1"/>
</dbReference>
<feature type="domain" description="Helix-hairpin-helix DNA-binding motif class 1" evidence="2">
    <location>
        <begin position="149"/>
        <end position="168"/>
    </location>
</feature>
<keyword evidence="1" id="KW-1133">Transmembrane helix</keyword>
<dbReference type="InterPro" id="IPR003583">
    <property type="entry name" value="Hlx-hairpin-Hlx_DNA-bd_motif"/>
</dbReference>
<keyword evidence="4" id="KW-1185">Reference proteome</keyword>
<name>A0A917AU33_9BACI</name>
<protein>
    <submittedName>
        <fullName evidence="3">ComE operon protein 1</fullName>
    </submittedName>
</protein>
<dbReference type="AlphaFoldDB" id="A0A917AU33"/>
<dbReference type="GO" id="GO:0015627">
    <property type="term" value="C:type II protein secretion system complex"/>
    <property type="evidence" value="ECO:0007669"/>
    <property type="project" value="TreeGrafter"/>
</dbReference>
<dbReference type="SMART" id="SM00278">
    <property type="entry name" value="HhH1"/>
    <property type="match status" value="2"/>
</dbReference>
<dbReference type="RefSeq" id="WP_188388890.1">
    <property type="nucleotide sequence ID" value="NZ_BMFK01000002.1"/>
</dbReference>
<dbReference type="Gene3D" id="3.10.560.10">
    <property type="entry name" value="Outer membrane lipoprotein wza domain like"/>
    <property type="match status" value="1"/>
</dbReference>
<dbReference type="PANTHER" id="PTHR21180">
    <property type="entry name" value="ENDONUCLEASE/EXONUCLEASE/PHOSPHATASE FAMILY DOMAIN-CONTAINING PROTEIN 1"/>
    <property type="match status" value="1"/>
</dbReference>
<dbReference type="PANTHER" id="PTHR21180:SF32">
    <property type="entry name" value="ENDONUCLEASE_EXONUCLEASE_PHOSPHATASE FAMILY DOMAIN-CONTAINING PROTEIN 1"/>
    <property type="match status" value="1"/>
</dbReference>
<evidence type="ECO:0000256" key="1">
    <source>
        <dbReference type="SAM" id="Phobius"/>
    </source>
</evidence>
<dbReference type="Pfam" id="PF12836">
    <property type="entry name" value="HHH_3"/>
    <property type="match status" value="1"/>
</dbReference>
<dbReference type="GO" id="GO:0006281">
    <property type="term" value="P:DNA repair"/>
    <property type="evidence" value="ECO:0007669"/>
    <property type="project" value="InterPro"/>
</dbReference>
<evidence type="ECO:0000313" key="4">
    <source>
        <dbReference type="Proteomes" id="UP000605259"/>
    </source>
</evidence>
<dbReference type="InterPro" id="IPR010994">
    <property type="entry name" value="RuvA_2-like"/>
</dbReference>
<gene>
    <name evidence="3" type="primary">comEA</name>
    <name evidence="3" type="ORF">GCM10007140_25670</name>
</gene>
<dbReference type="Pfam" id="PF10531">
    <property type="entry name" value="SLBB"/>
    <property type="match status" value="1"/>
</dbReference>
<reference evidence="3" key="1">
    <citation type="journal article" date="2014" name="Int. J. Syst. Evol. Microbiol.">
        <title>Complete genome sequence of Corynebacterium casei LMG S-19264T (=DSM 44701T), isolated from a smear-ripened cheese.</title>
        <authorList>
            <consortium name="US DOE Joint Genome Institute (JGI-PGF)"/>
            <person name="Walter F."/>
            <person name="Albersmeier A."/>
            <person name="Kalinowski J."/>
            <person name="Ruckert C."/>
        </authorList>
    </citation>
    <scope>NUCLEOTIDE SEQUENCE</scope>
    <source>
        <strain evidence="3">CGMCC 1.12698</strain>
    </source>
</reference>
<dbReference type="Proteomes" id="UP000605259">
    <property type="component" value="Unassembled WGS sequence"/>
</dbReference>
<feature type="domain" description="Helix-hairpin-helix DNA-binding motif class 1" evidence="2">
    <location>
        <begin position="179"/>
        <end position="198"/>
    </location>
</feature>
<dbReference type="NCBIfam" id="TIGR00426">
    <property type="entry name" value="competence protein ComEA helix-hairpin-helix repeat region"/>
    <property type="match status" value="1"/>
</dbReference>
<dbReference type="InterPro" id="IPR004509">
    <property type="entry name" value="Competence_ComEA_HhH"/>
</dbReference>
<keyword evidence="1" id="KW-0472">Membrane</keyword>
<reference evidence="3" key="2">
    <citation type="submission" date="2020-09" db="EMBL/GenBank/DDBJ databases">
        <authorList>
            <person name="Sun Q."/>
            <person name="Zhou Y."/>
        </authorList>
    </citation>
    <scope>NUCLEOTIDE SEQUENCE</scope>
    <source>
        <strain evidence="3">CGMCC 1.12698</strain>
    </source>
</reference>
<comment type="caution">
    <text evidence="3">The sequence shown here is derived from an EMBL/GenBank/DDBJ whole genome shotgun (WGS) entry which is preliminary data.</text>
</comment>
<evidence type="ECO:0000313" key="3">
    <source>
        <dbReference type="EMBL" id="GGE74697.1"/>
    </source>
</evidence>
<keyword evidence="1" id="KW-0812">Transmembrane</keyword>
<organism evidence="3 4">
    <name type="scientific">Priestia taiwanensis</name>
    <dbReference type="NCBI Taxonomy" id="1347902"/>
    <lineage>
        <taxon>Bacteria</taxon>
        <taxon>Bacillati</taxon>
        <taxon>Bacillota</taxon>
        <taxon>Bacilli</taxon>
        <taxon>Bacillales</taxon>
        <taxon>Bacillaceae</taxon>
        <taxon>Priestia</taxon>
    </lineage>
</organism>
<dbReference type="InterPro" id="IPR019554">
    <property type="entry name" value="Soluble_ligand-bd"/>
</dbReference>
<accession>A0A917AU33</accession>
<proteinExistence type="predicted"/>
<evidence type="ECO:0000259" key="2">
    <source>
        <dbReference type="SMART" id="SM00278"/>
    </source>
</evidence>
<dbReference type="Gene3D" id="1.10.150.310">
    <property type="entry name" value="Tex RuvX-like domain-like"/>
    <property type="match status" value="1"/>
</dbReference>
<dbReference type="GO" id="GO:0003677">
    <property type="term" value="F:DNA binding"/>
    <property type="evidence" value="ECO:0007669"/>
    <property type="project" value="InterPro"/>
</dbReference>
<dbReference type="InterPro" id="IPR051675">
    <property type="entry name" value="Endo/Exo/Phosphatase_dom_1"/>
</dbReference>
<dbReference type="EMBL" id="BMFK01000002">
    <property type="protein sequence ID" value="GGE74697.1"/>
    <property type="molecule type" value="Genomic_DNA"/>
</dbReference>
<dbReference type="GO" id="GO:0015628">
    <property type="term" value="P:protein secretion by the type II secretion system"/>
    <property type="evidence" value="ECO:0007669"/>
    <property type="project" value="TreeGrafter"/>
</dbReference>